<comment type="caution">
    <text evidence="7">The sequence shown here is derived from an EMBL/GenBank/DDBJ whole genome shotgun (WGS) entry which is preliminary data.</text>
</comment>
<name>A0A9P7KK66_9AGAR</name>
<keyword evidence="3 6" id="KW-1133">Transmembrane helix</keyword>
<evidence type="ECO:0000256" key="1">
    <source>
        <dbReference type="ARBA" id="ARBA00004141"/>
    </source>
</evidence>
<dbReference type="FunFam" id="1.20.1540.10:FF:000004">
    <property type="entry name" value="Transmembrane protein 115"/>
    <property type="match status" value="1"/>
</dbReference>
<feature type="compositionally biased region" description="Pro residues" evidence="5">
    <location>
        <begin position="312"/>
        <end position="322"/>
    </location>
</feature>
<evidence type="ECO:0000256" key="5">
    <source>
        <dbReference type="SAM" id="MobiDB-lite"/>
    </source>
</evidence>
<evidence type="ECO:0000256" key="3">
    <source>
        <dbReference type="ARBA" id="ARBA00022989"/>
    </source>
</evidence>
<proteinExistence type="predicted"/>
<evidence type="ECO:0000256" key="6">
    <source>
        <dbReference type="SAM" id="Phobius"/>
    </source>
</evidence>
<dbReference type="GO" id="GO:0016020">
    <property type="term" value="C:membrane"/>
    <property type="evidence" value="ECO:0007669"/>
    <property type="project" value="UniProtKB-SubCell"/>
</dbReference>
<dbReference type="InterPro" id="IPR013861">
    <property type="entry name" value="TMEM115/Pdh1/Rbl19"/>
</dbReference>
<feature type="compositionally biased region" description="Basic and acidic residues" evidence="5">
    <location>
        <begin position="332"/>
        <end position="347"/>
    </location>
</feature>
<protein>
    <recommendedName>
        <fullName evidence="9">DUF1751-domain-containing protein</fullName>
    </recommendedName>
</protein>
<gene>
    <name evidence="7" type="ORF">H0H81_008704</name>
</gene>
<dbReference type="PANTHER" id="PTHR13377">
    <property type="entry name" value="PLACENTAL PROTEIN 6"/>
    <property type="match status" value="1"/>
</dbReference>
<dbReference type="Gene3D" id="1.20.1540.10">
    <property type="entry name" value="Rhomboid-like"/>
    <property type="match status" value="1"/>
</dbReference>
<feature type="compositionally biased region" description="Low complexity" evidence="5">
    <location>
        <begin position="302"/>
        <end position="311"/>
    </location>
</feature>
<dbReference type="OrthoDB" id="73612at2759"/>
<dbReference type="Proteomes" id="UP000717328">
    <property type="component" value="Unassembled WGS sequence"/>
</dbReference>
<evidence type="ECO:0000256" key="2">
    <source>
        <dbReference type="ARBA" id="ARBA00022692"/>
    </source>
</evidence>
<comment type="subcellular location">
    <subcellularLocation>
        <location evidence="1">Membrane</location>
        <topology evidence="1">Multi-pass membrane protein</topology>
    </subcellularLocation>
</comment>
<feature type="transmembrane region" description="Helical" evidence="6">
    <location>
        <begin position="175"/>
        <end position="206"/>
    </location>
</feature>
<accession>A0A9P7KK66</accession>
<dbReference type="PANTHER" id="PTHR13377:SF3">
    <property type="entry name" value="TRANSMEMBRANE PROTEIN 115"/>
    <property type="match status" value="1"/>
</dbReference>
<keyword evidence="2 6" id="KW-0812">Transmembrane</keyword>
<dbReference type="SMART" id="SM01160">
    <property type="entry name" value="DUF1751"/>
    <property type="match status" value="1"/>
</dbReference>
<evidence type="ECO:0000256" key="4">
    <source>
        <dbReference type="ARBA" id="ARBA00023136"/>
    </source>
</evidence>
<dbReference type="Pfam" id="PF08551">
    <property type="entry name" value="DUF1751"/>
    <property type="match status" value="1"/>
</dbReference>
<feature type="transmembrane region" description="Helical" evidence="6">
    <location>
        <begin position="21"/>
        <end position="40"/>
    </location>
</feature>
<dbReference type="AlphaFoldDB" id="A0A9P7KK66"/>
<feature type="transmembrane region" description="Helical" evidence="6">
    <location>
        <begin position="60"/>
        <end position="86"/>
    </location>
</feature>
<evidence type="ECO:0000313" key="7">
    <source>
        <dbReference type="EMBL" id="KAG5651420.1"/>
    </source>
</evidence>
<feature type="transmembrane region" description="Helical" evidence="6">
    <location>
        <begin position="98"/>
        <end position="116"/>
    </location>
</feature>
<dbReference type="EMBL" id="JABCKI010000245">
    <property type="protein sequence ID" value="KAG5651420.1"/>
    <property type="molecule type" value="Genomic_DNA"/>
</dbReference>
<dbReference type="SUPFAM" id="SSF144091">
    <property type="entry name" value="Rhomboid-like"/>
    <property type="match status" value="1"/>
</dbReference>
<keyword evidence="4 6" id="KW-0472">Membrane</keyword>
<evidence type="ECO:0008006" key="9">
    <source>
        <dbReference type="Google" id="ProtNLM"/>
    </source>
</evidence>
<dbReference type="GO" id="GO:0005794">
    <property type="term" value="C:Golgi apparatus"/>
    <property type="evidence" value="ECO:0007669"/>
    <property type="project" value="TreeGrafter"/>
</dbReference>
<dbReference type="GO" id="GO:0006890">
    <property type="term" value="P:retrograde vesicle-mediated transport, Golgi to endoplasmic reticulum"/>
    <property type="evidence" value="ECO:0007669"/>
    <property type="project" value="InterPro"/>
</dbReference>
<organism evidence="7 8">
    <name type="scientific">Sphagnurus paluster</name>
    <dbReference type="NCBI Taxonomy" id="117069"/>
    <lineage>
        <taxon>Eukaryota</taxon>
        <taxon>Fungi</taxon>
        <taxon>Dikarya</taxon>
        <taxon>Basidiomycota</taxon>
        <taxon>Agaricomycotina</taxon>
        <taxon>Agaricomycetes</taxon>
        <taxon>Agaricomycetidae</taxon>
        <taxon>Agaricales</taxon>
        <taxon>Tricholomatineae</taxon>
        <taxon>Lyophyllaceae</taxon>
        <taxon>Sphagnurus</taxon>
    </lineage>
</organism>
<sequence>MAVLSSPLVLIQSVPPVTRGFTLATILGSGVYAWCWWNGLALEAAQYLTVVPGSALFHPWTLVTSMFIETTLFEFIASMIFVPASLKYLERLWGSIETLKFIIVSIGFSNIIAFGFNWIEFVATKNADLFLYGMQYRGQMALQTAILVAFTQIIPEHQVQVFGFIRARVKTLPMAYLTVSTVLCFIGFQAPWIIIQFGWFVGWIYLRFYKKNTGEGGVDTYGDRSETFSLVSWFPPFMHKPLTLLGNLVFNLATRFHLIPSSSGDLESGAYAQVPGSARAEAERRRAMALKALDQRLANSTSPLGSQSPASPALPPRAPPPTTSGSNPSPIERQKSGDSDASDMGKS</sequence>
<dbReference type="InterPro" id="IPR035952">
    <property type="entry name" value="Rhomboid-like_sf"/>
</dbReference>
<reference evidence="7" key="2">
    <citation type="submission" date="2021-10" db="EMBL/GenBank/DDBJ databases">
        <title>Phylogenomics reveals ancestral predisposition of the termite-cultivated fungus Termitomyces towards a domesticated lifestyle.</title>
        <authorList>
            <person name="Auxier B."/>
            <person name="Grum-Grzhimaylo A."/>
            <person name="Cardenas M.E."/>
            <person name="Lodge J.D."/>
            <person name="Laessoe T."/>
            <person name="Pedersen O."/>
            <person name="Smith M.E."/>
            <person name="Kuyper T.W."/>
            <person name="Franco-Molano E.A."/>
            <person name="Baroni T.J."/>
            <person name="Aanen D.K."/>
        </authorList>
    </citation>
    <scope>NUCLEOTIDE SEQUENCE</scope>
    <source>
        <strain evidence="7">D49</strain>
    </source>
</reference>
<keyword evidence="8" id="KW-1185">Reference proteome</keyword>
<reference evidence="7" key="1">
    <citation type="submission" date="2021-02" db="EMBL/GenBank/DDBJ databases">
        <authorList>
            <person name="Nieuwenhuis M."/>
            <person name="Van De Peppel L.J.J."/>
        </authorList>
    </citation>
    <scope>NUCLEOTIDE SEQUENCE</scope>
    <source>
        <strain evidence="7">D49</strain>
    </source>
</reference>
<evidence type="ECO:0000313" key="8">
    <source>
        <dbReference type="Proteomes" id="UP000717328"/>
    </source>
</evidence>
<feature type="region of interest" description="Disordered" evidence="5">
    <location>
        <begin position="296"/>
        <end position="347"/>
    </location>
</feature>